<dbReference type="RefSeq" id="WP_078766110.1">
    <property type="nucleotide sequence ID" value="NZ_FUXZ01000007.1"/>
</dbReference>
<organism evidence="1 2">
    <name type="scientific">Eubacterium uniforme</name>
    <dbReference type="NCBI Taxonomy" id="39495"/>
    <lineage>
        <taxon>Bacteria</taxon>
        <taxon>Bacillati</taxon>
        <taxon>Bacillota</taxon>
        <taxon>Clostridia</taxon>
        <taxon>Eubacteriales</taxon>
        <taxon>Eubacteriaceae</taxon>
        <taxon>Eubacterium</taxon>
    </lineage>
</organism>
<dbReference type="Proteomes" id="UP000190814">
    <property type="component" value="Unassembled WGS sequence"/>
</dbReference>
<evidence type="ECO:0000313" key="1">
    <source>
        <dbReference type="EMBL" id="SKA66165.1"/>
    </source>
</evidence>
<dbReference type="OrthoDB" id="9813379at2"/>
<dbReference type="InterPro" id="IPR003795">
    <property type="entry name" value="DUF192"/>
</dbReference>
<name>A0A1T4VMP6_9FIRM</name>
<dbReference type="PANTHER" id="PTHR37953">
    <property type="entry name" value="UPF0127 PROTEIN MJ1496"/>
    <property type="match status" value="1"/>
</dbReference>
<dbReference type="InterPro" id="IPR038695">
    <property type="entry name" value="Saro_0823-like_sf"/>
</dbReference>
<dbReference type="EMBL" id="FUXZ01000007">
    <property type="protein sequence ID" value="SKA66165.1"/>
    <property type="molecule type" value="Genomic_DNA"/>
</dbReference>
<dbReference type="Gene3D" id="2.60.120.1140">
    <property type="entry name" value="Protein of unknown function DUF192"/>
    <property type="match status" value="1"/>
</dbReference>
<keyword evidence="2" id="KW-1185">Reference proteome</keyword>
<accession>A0A1T4VMP6</accession>
<evidence type="ECO:0008006" key="3">
    <source>
        <dbReference type="Google" id="ProtNLM"/>
    </source>
</evidence>
<dbReference type="PANTHER" id="PTHR37953:SF1">
    <property type="entry name" value="UPF0127 PROTEIN MJ1496"/>
    <property type="match status" value="1"/>
</dbReference>
<dbReference type="AlphaFoldDB" id="A0A1T4VMP6"/>
<dbReference type="STRING" id="39495.SAMN02745111_01242"/>
<sequence>MSKVKIVKAIYKNQVLCEEVELANNWYRRLMGLMFRKTMAESHGLLLDPCNSIHTFNMKFNIDTIYLDRDDVIVSLDKDIPKGKVRPIVKNAKKVLEINSGLIEKYQLQLGEKVSIIEKNG</sequence>
<proteinExistence type="predicted"/>
<protein>
    <recommendedName>
        <fullName evidence="3">DUF192 domain-containing protein</fullName>
    </recommendedName>
</protein>
<evidence type="ECO:0000313" key="2">
    <source>
        <dbReference type="Proteomes" id="UP000190814"/>
    </source>
</evidence>
<dbReference type="Pfam" id="PF02643">
    <property type="entry name" value="DUF192"/>
    <property type="match status" value="1"/>
</dbReference>
<gene>
    <name evidence="1" type="ORF">SAMN02745111_01242</name>
</gene>
<reference evidence="1 2" key="1">
    <citation type="submission" date="2017-02" db="EMBL/GenBank/DDBJ databases">
        <authorList>
            <person name="Peterson S.W."/>
        </authorList>
    </citation>
    <scope>NUCLEOTIDE SEQUENCE [LARGE SCALE GENOMIC DNA]</scope>
    <source>
        <strain evidence="1 2">ATCC 35992</strain>
    </source>
</reference>